<name>A0A387BIS8_9MICO</name>
<dbReference type="InterPro" id="IPR050109">
    <property type="entry name" value="HTH-type_TetR-like_transc_reg"/>
</dbReference>
<keyword evidence="2" id="KW-0805">Transcription regulation</keyword>
<dbReference type="EMBL" id="CP032630">
    <property type="protein sequence ID" value="AYF98430.1"/>
    <property type="molecule type" value="Genomic_DNA"/>
</dbReference>
<evidence type="ECO:0000256" key="4">
    <source>
        <dbReference type="ARBA" id="ARBA00023163"/>
    </source>
</evidence>
<evidence type="ECO:0000256" key="2">
    <source>
        <dbReference type="ARBA" id="ARBA00023015"/>
    </source>
</evidence>
<dbReference type="InterPro" id="IPR039538">
    <property type="entry name" value="BetI_C"/>
</dbReference>
<dbReference type="GO" id="GO:0000976">
    <property type="term" value="F:transcription cis-regulatory region binding"/>
    <property type="evidence" value="ECO:0007669"/>
    <property type="project" value="TreeGrafter"/>
</dbReference>
<dbReference type="InterPro" id="IPR009057">
    <property type="entry name" value="Homeodomain-like_sf"/>
</dbReference>
<gene>
    <name evidence="7" type="ORF">D7I47_09270</name>
</gene>
<organism evidence="7 8">
    <name type="scientific">Protaetiibacter intestinalis</name>
    <dbReference type="NCBI Taxonomy" id="2419774"/>
    <lineage>
        <taxon>Bacteria</taxon>
        <taxon>Bacillati</taxon>
        <taxon>Actinomycetota</taxon>
        <taxon>Actinomycetes</taxon>
        <taxon>Micrococcales</taxon>
        <taxon>Microbacteriaceae</taxon>
        <taxon>Protaetiibacter</taxon>
    </lineage>
</organism>
<dbReference type="KEGG" id="lyd:D7I47_09270"/>
<dbReference type="PANTHER" id="PTHR30055">
    <property type="entry name" value="HTH-TYPE TRANSCRIPTIONAL REGULATOR RUTR"/>
    <property type="match status" value="1"/>
</dbReference>
<keyword evidence="1" id="KW-0678">Repressor</keyword>
<dbReference type="Proteomes" id="UP000278886">
    <property type="component" value="Chromosome"/>
</dbReference>
<proteinExistence type="predicted"/>
<dbReference type="SUPFAM" id="SSF46689">
    <property type="entry name" value="Homeodomain-like"/>
    <property type="match status" value="1"/>
</dbReference>
<dbReference type="GO" id="GO:0003700">
    <property type="term" value="F:DNA-binding transcription factor activity"/>
    <property type="evidence" value="ECO:0007669"/>
    <property type="project" value="TreeGrafter"/>
</dbReference>
<evidence type="ECO:0000313" key="7">
    <source>
        <dbReference type="EMBL" id="AYF98430.1"/>
    </source>
</evidence>
<evidence type="ECO:0000256" key="3">
    <source>
        <dbReference type="ARBA" id="ARBA00023125"/>
    </source>
</evidence>
<keyword evidence="8" id="KW-1185">Reference proteome</keyword>
<dbReference type="PROSITE" id="PS50977">
    <property type="entry name" value="HTH_TETR_2"/>
    <property type="match status" value="1"/>
</dbReference>
<evidence type="ECO:0000256" key="1">
    <source>
        <dbReference type="ARBA" id="ARBA00022491"/>
    </source>
</evidence>
<dbReference type="Gene3D" id="1.10.357.10">
    <property type="entry name" value="Tetracycline Repressor, domain 2"/>
    <property type="match status" value="1"/>
</dbReference>
<protein>
    <submittedName>
        <fullName evidence="7">TetR family transcriptional regulator</fullName>
    </submittedName>
</protein>
<keyword evidence="4" id="KW-0804">Transcription</keyword>
<dbReference type="InterPro" id="IPR001647">
    <property type="entry name" value="HTH_TetR"/>
</dbReference>
<feature type="domain" description="HTH tetR-type" evidence="6">
    <location>
        <begin position="12"/>
        <end position="72"/>
    </location>
</feature>
<dbReference type="InterPro" id="IPR036271">
    <property type="entry name" value="Tet_transcr_reg_TetR-rel_C_sf"/>
</dbReference>
<dbReference type="AlphaFoldDB" id="A0A387BIS8"/>
<keyword evidence="3 5" id="KW-0238">DNA-binding</keyword>
<accession>A0A387BIS8</accession>
<sequence>MRGDAVTRMPAAERRAALARAALAVVDRDGVHAATTRAIVAEASMPLSSFHYAVPSRDELLRDVVELVVSDESDAALAGLLADAVDVEDAIRRTLTAYLEHVRFAPGREQAMFELTQYALRTPELSDLPAEQYARYHGTAEQLLTAAETHLGIRWAVPVEHLARLIVTITDGVTLAWLADRDDASARHTIDLATAALVGFAEPRTPTARQETT</sequence>
<dbReference type="Pfam" id="PF13977">
    <property type="entry name" value="TetR_C_6"/>
    <property type="match status" value="1"/>
</dbReference>
<feature type="DNA-binding region" description="H-T-H motif" evidence="5">
    <location>
        <begin position="35"/>
        <end position="54"/>
    </location>
</feature>
<evidence type="ECO:0000259" key="6">
    <source>
        <dbReference type="PROSITE" id="PS50977"/>
    </source>
</evidence>
<reference evidence="8" key="1">
    <citation type="submission" date="2018-09" db="EMBL/GenBank/DDBJ databases">
        <title>Genome sequencing of strain 2DFWR-13.</title>
        <authorList>
            <person name="Heo J."/>
            <person name="Kim S.-J."/>
            <person name="Kwon S.-W."/>
        </authorList>
    </citation>
    <scope>NUCLEOTIDE SEQUENCE [LARGE SCALE GENOMIC DNA]</scope>
    <source>
        <strain evidence="8">2DFWR-13</strain>
    </source>
</reference>
<dbReference type="PANTHER" id="PTHR30055:SF234">
    <property type="entry name" value="HTH-TYPE TRANSCRIPTIONAL REGULATOR BETI"/>
    <property type="match status" value="1"/>
</dbReference>
<dbReference type="SUPFAM" id="SSF48498">
    <property type="entry name" value="Tetracyclin repressor-like, C-terminal domain"/>
    <property type="match status" value="1"/>
</dbReference>
<evidence type="ECO:0000256" key="5">
    <source>
        <dbReference type="PROSITE-ProRule" id="PRU00335"/>
    </source>
</evidence>
<evidence type="ECO:0000313" key="8">
    <source>
        <dbReference type="Proteomes" id="UP000278886"/>
    </source>
</evidence>